<keyword evidence="2" id="KW-1003">Cell membrane</keyword>
<feature type="domain" description="Cadherin" evidence="14">
    <location>
        <begin position="147"/>
        <end position="264"/>
    </location>
</feature>
<feature type="domain" description="Cadherin" evidence="14">
    <location>
        <begin position="395"/>
        <end position="508"/>
    </location>
</feature>
<dbReference type="PANTHER" id="PTHR24026">
    <property type="entry name" value="FAT ATYPICAL CADHERIN-RELATED"/>
    <property type="match status" value="1"/>
</dbReference>
<dbReference type="GO" id="GO:0050957">
    <property type="term" value="P:equilibrioception"/>
    <property type="evidence" value="ECO:0007669"/>
    <property type="project" value="UniProtKB-ARBA"/>
</dbReference>
<feature type="domain" description="Cadherin" evidence="14">
    <location>
        <begin position="509"/>
        <end position="645"/>
    </location>
</feature>
<evidence type="ECO:0000256" key="4">
    <source>
        <dbReference type="ARBA" id="ARBA00022729"/>
    </source>
</evidence>
<accession>A0A8C7TY81</accession>
<evidence type="ECO:0000256" key="10">
    <source>
        <dbReference type="ARBA" id="ARBA00023157"/>
    </source>
</evidence>
<keyword evidence="10" id="KW-1015">Disulfide bond</keyword>
<evidence type="ECO:0000256" key="1">
    <source>
        <dbReference type="ARBA" id="ARBA00004251"/>
    </source>
</evidence>
<evidence type="ECO:0000256" key="7">
    <source>
        <dbReference type="ARBA" id="ARBA00022889"/>
    </source>
</evidence>
<dbReference type="GO" id="GO:0005886">
    <property type="term" value="C:plasma membrane"/>
    <property type="evidence" value="ECO:0007669"/>
    <property type="project" value="UniProtKB-SubCell"/>
</dbReference>
<dbReference type="PROSITE" id="PS50268">
    <property type="entry name" value="CADHERIN_2"/>
    <property type="match status" value="10"/>
</dbReference>
<dbReference type="GO" id="GO:0009653">
    <property type="term" value="P:anatomical structure morphogenesis"/>
    <property type="evidence" value="ECO:0007669"/>
    <property type="project" value="UniProtKB-ARBA"/>
</dbReference>
<feature type="domain" description="Cadherin" evidence="14">
    <location>
        <begin position="857"/>
        <end position="965"/>
    </location>
</feature>
<reference evidence="15" key="1">
    <citation type="submission" date="2020-07" db="EMBL/GenBank/DDBJ databases">
        <title>A long reads based de novo assembly of the rainbow trout Arlee double haploid line genome.</title>
        <authorList>
            <person name="Gao G."/>
            <person name="Palti Y."/>
        </authorList>
    </citation>
    <scope>NUCLEOTIDE SEQUENCE [LARGE SCALE GENOMIC DNA]</scope>
</reference>
<dbReference type="FunFam" id="2.60.40.60:FF:000092">
    <property type="entry name" value="Protocadherin 8"/>
    <property type="match status" value="1"/>
</dbReference>
<reference evidence="15" key="2">
    <citation type="submission" date="2025-08" db="UniProtKB">
        <authorList>
            <consortium name="Ensembl"/>
        </authorList>
    </citation>
    <scope>IDENTIFICATION</scope>
</reference>
<comment type="subcellular location">
    <subcellularLocation>
        <location evidence="1">Cell membrane</location>
        <topology evidence="1">Single-pass type I membrane protein</topology>
    </subcellularLocation>
</comment>
<keyword evidence="8 13" id="KW-1133">Transmembrane helix</keyword>
<feature type="domain" description="Cadherin" evidence="14">
    <location>
        <begin position="277"/>
        <end position="394"/>
    </location>
</feature>
<feature type="domain" description="Cadherin" evidence="14">
    <location>
        <begin position="967"/>
        <end position="1073"/>
    </location>
</feature>
<keyword evidence="6 12" id="KW-0106">Calcium</keyword>
<dbReference type="PROSITE" id="PS00232">
    <property type="entry name" value="CADHERIN_1"/>
    <property type="match status" value="4"/>
</dbReference>
<dbReference type="Pfam" id="PF23206">
    <property type="entry name" value="PCDH15_12th"/>
    <property type="match status" value="1"/>
</dbReference>
<feature type="transmembrane region" description="Helical" evidence="13">
    <location>
        <begin position="1305"/>
        <end position="1328"/>
    </location>
</feature>
<organism evidence="15 16">
    <name type="scientific">Oncorhynchus mykiss</name>
    <name type="common">Rainbow trout</name>
    <name type="synonym">Salmo gairdneri</name>
    <dbReference type="NCBI Taxonomy" id="8022"/>
    <lineage>
        <taxon>Eukaryota</taxon>
        <taxon>Metazoa</taxon>
        <taxon>Chordata</taxon>
        <taxon>Craniata</taxon>
        <taxon>Vertebrata</taxon>
        <taxon>Euteleostomi</taxon>
        <taxon>Actinopterygii</taxon>
        <taxon>Neopterygii</taxon>
        <taxon>Teleostei</taxon>
        <taxon>Protacanthopterygii</taxon>
        <taxon>Salmoniformes</taxon>
        <taxon>Salmonidae</taxon>
        <taxon>Salmoninae</taxon>
        <taxon>Oncorhynchus</taxon>
    </lineage>
</organism>
<feature type="domain" description="Cadherin" evidence="14">
    <location>
        <begin position="647"/>
        <end position="747"/>
    </location>
</feature>
<evidence type="ECO:0000313" key="15">
    <source>
        <dbReference type="Ensembl" id="ENSOMYP00000088626.2"/>
    </source>
</evidence>
<proteinExistence type="predicted"/>
<evidence type="ECO:0000259" key="14">
    <source>
        <dbReference type="PROSITE" id="PS50268"/>
    </source>
</evidence>
<dbReference type="GO" id="GO:0048839">
    <property type="term" value="P:inner ear development"/>
    <property type="evidence" value="ECO:0007669"/>
    <property type="project" value="InterPro"/>
</dbReference>
<dbReference type="Gene3D" id="2.60.40.60">
    <property type="entry name" value="Cadherins"/>
    <property type="match status" value="10"/>
</dbReference>
<feature type="domain" description="Cadherin" evidence="14">
    <location>
        <begin position="37"/>
        <end position="146"/>
    </location>
</feature>
<dbReference type="PANTHER" id="PTHR24026:SF49">
    <property type="entry name" value="PROTOCADHERIN FAT 3"/>
    <property type="match status" value="1"/>
</dbReference>
<reference evidence="15" key="3">
    <citation type="submission" date="2025-09" db="UniProtKB">
        <authorList>
            <consortium name="Ensembl"/>
        </authorList>
    </citation>
    <scope>IDENTIFICATION</scope>
</reference>
<dbReference type="InterPro" id="IPR030718">
    <property type="entry name" value="EC_dom_sf"/>
</dbReference>
<dbReference type="SUPFAM" id="SSF49313">
    <property type="entry name" value="Cadherin-like"/>
    <property type="match status" value="10"/>
</dbReference>
<dbReference type="Proteomes" id="UP000694395">
    <property type="component" value="Chromosome 23"/>
</dbReference>
<keyword evidence="3 13" id="KW-0812">Transmembrane</keyword>
<dbReference type="InterPro" id="IPR041149">
    <property type="entry name" value="EC_dom"/>
</dbReference>
<dbReference type="FunFam" id="2.60.40.60:FF:000048">
    <property type="entry name" value="protocadherin-15 isoform X1"/>
    <property type="match status" value="1"/>
</dbReference>
<dbReference type="GO" id="GO:0005509">
    <property type="term" value="F:calcium ion binding"/>
    <property type="evidence" value="ECO:0007669"/>
    <property type="project" value="UniProtKB-UniRule"/>
</dbReference>
<feature type="domain" description="Cadherin" evidence="14">
    <location>
        <begin position="1074"/>
        <end position="1188"/>
    </location>
</feature>
<evidence type="ECO:0000313" key="16">
    <source>
        <dbReference type="Proteomes" id="UP000694395"/>
    </source>
</evidence>
<dbReference type="GO" id="GO:0050953">
    <property type="term" value="P:sensory perception of light stimulus"/>
    <property type="evidence" value="ECO:0007669"/>
    <property type="project" value="UniProtKB-ARBA"/>
</dbReference>
<dbReference type="FunFam" id="2.60.40.60:FF:000047">
    <property type="entry name" value="protocadherin-15 isoform X1"/>
    <property type="match status" value="1"/>
</dbReference>
<keyword evidence="4" id="KW-0732">Signal</keyword>
<dbReference type="GO" id="GO:0007156">
    <property type="term" value="P:homophilic cell adhesion via plasma membrane adhesion molecules"/>
    <property type="evidence" value="ECO:0007669"/>
    <property type="project" value="InterPro"/>
</dbReference>
<dbReference type="CDD" id="cd11304">
    <property type="entry name" value="Cadherin_repeat"/>
    <property type="match status" value="9"/>
</dbReference>
<evidence type="ECO:0000256" key="11">
    <source>
        <dbReference type="ARBA" id="ARBA00072302"/>
    </source>
</evidence>
<dbReference type="FunFam" id="2.60.40.60:FF:000050">
    <property type="entry name" value="protocadherin-15 isoform X1"/>
    <property type="match status" value="1"/>
</dbReference>
<feature type="domain" description="Cadherin" evidence="14">
    <location>
        <begin position="748"/>
        <end position="856"/>
    </location>
</feature>
<dbReference type="InterPro" id="IPR002126">
    <property type="entry name" value="Cadherin-like_dom"/>
</dbReference>
<keyword evidence="7" id="KW-0130">Cell adhesion</keyword>
<protein>
    <recommendedName>
        <fullName evidence="11">Protocadherin-15</fullName>
    </recommendedName>
</protein>
<dbReference type="GO" id="GO:0007605">
    <property type="term" value="P:sensory perception of sound"/>
    <property type="evidence" value="ECO:0007669"/>
    <property type="project" value="InterPro"/>
</dbReference>
<dbReference type="SMART" id="SM00112">
    <property type="entry name" value="CA"/>
    <property type="match status" value="10"/>
</dbReference>
<dbReference type="Pfam" id="PF00028">
    <property type="entry name" value="Cadherin"/>
    <property type="match status" value="7"/>
</dbReference>
<name>A0A8C7TY81_ONCMY</name>
<evidence type="ECO:0000256" key="5">
    <source>
        <dbReference type="ARBA" id="ARBA00022737"/>
    </source>
</evidence>
<dbReference type="GO" id="GO:0032420">
    <property type="term" value="C:stereocilium"/>
    <property type="evidence" value="ECO:0007669"/>
    <property type="project" value="InterPro"/>
</dbReference>
<dbReference type="FunFam" id="2.60.40.3430:FF:000001">
    <property type="entry name" value="protocadherin-15 isoform X1"/>
    <property type="match status" value="1"/>
</dbReference>
<evidence type="ECO:0000256" key="8">
    <source>
        <dbReference type="ARBA" id="ARBA00022989"/>
    </source>
</evidence>
<keyword evidence="16" id="KW-1185">Reference proteome</keyword>
<evidence type="ECO:0000256" key="2">
    <source>
        <dbReference type="ARBA" id="ARBA00022475"/>
    </source>
</evidence>
<dbReference type="InterPro" id="IPR020894">
    <property type="entry name" value="Cadherin_CS"/>
</dbReference>
<dbReference type="GO" id="GO:0001750">
    <property type="term" value="C:photoreceptor outer segment"/>
    <property type="evidence" value="ECO:0007669"/>
    <property type="project" value="UniProtKB-ARBA"/>
</dbReference>
<dbReference type="Ensembl" id="ENSOMYT00000096511.2">
    <property type="protein sequence ID" value="ENSOMYP00000088626.2"/>
    <property type="gene ID" value="ENSOMYG00000040834.2"/>
</dbReference>
<evidence type="ECO:0000256" key="3">
    <source>
        <dbReference type="ARBA" id="ARBA00022692"/>
    </source>
</evidence>
<dbReference type="FunFam" id="2.60.40.60:FF:000057">
    <property type="entry name" value="protocadherin-15 isoform X1"/>
    <property type="match status" value="1"/>
</dbReference>
<dbReference type="Gene3D" id="2.60.40.3430">
    <property type="match status" value="1"/>
</dbReference>
<evidence type="ECO:0000256" key="6">
    <source>
        <dbReference type="ARBA" id="ARBA00022837"/>
    </source>
</evidence>
<evidence type="ECO:0000256" key="13">
    <source>
        <dbReference type="SAM" id="Phobius"/>
    </source>
</evidence>
<dbReference type="InterPro" id="IPR015919">
    <property type="entry name" value="Cadherin-like_sf"/>
</dbReference>
<sequence length="1369" mass="151033">PCIEHCAHVVTPHGCHVLSSCIVVSWSSLQCKLSRSGPPATIVTIDEESPNGTVIVKNMQINGRAEDPGRTISLTLLDNYAYWVILDPLRQRLFLNSTGRVLDRDPPSYISTVVVKVQCTNELVGTVILHEVRIVIRDKNDNTPRFQQQHYYVAVNELTPAGTIIFTGFGEDNGATDIDDGPNGQIEYGIQYNPNDPVSNETVVVGNTLSGYIVLAERLNYEERTRYLVIVQANDRALYNANRRTTTTTLTIDVLDGDDLGPMFLPCVLVNNTHDCNPLTYRITIPEFTQPRELNPLEVTPPIRAVDMDRNIQPPSKRPEIHYYILVGQPSTYPEYFSLNRTTAALLLLKPVSRDLYTKFIIIIKAEQDNGHPLPAYADLIIDILDENNQAPYFQFQSYQGYVSESSPVGTTISASSNLTAPLGIIALDNDIEESKDPLVTVTLDDLSTIFDITPTGITRYLRLLKPVDREKQMTYTFTMMASDGIQESTRVTINILVIDANDNTPTFGEVSDTVEVFTDMQPGKTVLQLKALDADDGLNGLVTYEILAGAQGDFIINNRTGQITIAPRTALSMGHSYALTVKAADNAPDIQRRIGLLLLGKPLDRETTDQYRLIVTASDGNLGGTSTTTVNIVVTDVNDNNPKFDLTLPRNLTVQEEEANIFVGQVTVTDPDAGANGLVRYRIVNHPGFFTINENGSIFTAVPLDRELKSQYDLIVEASDVAVDPRRTTFTLSVLVIDIDDNSPEFSQKTYVVNVPENSPVDTVLLRFSAVDADLFSNVTYRIKSAEDMKLFSVNPISGELSVLQTLDFEDLASMGMGANYTFQVEAVDQAGTMPPGEATVTIRITDMNDFSPVFSQALYKGLVAPNAEKGTVITTVFAEDQDPPGTPASLVRYRVEDDQSPYSGSIFDVEEESGRIITKVNLNEQPSVTFKLVVIAFDDGELVKENRTLVEITVLQPSRIPIFTEEEYRFAPVSELSPVGRPVGSILAAVINQTIFYSIVGGNEGEFQVNNRTGVISTAKLLDYETVTSYVLRVQADSMAVVKAQLRVPSKTNTAKVYIEVHDENDHPPVFTRKFYIGGVAEDANTFSSVLKIKATDADTGNYSANAYRLIIPPTADGRDSFVIEQYTGIIKTAIMYRNMRRSYFKFEVIATDNYGEGLSSSADVVVSVVNQLDMQVVVSNVPPTVVEENKEQLIAIMERYVQEQIPGAKVVVESIGPQLFGDGFDQKDYTKSDLLVYAIDPLTNRAISRQELFKSLDEKLVDINKEFQPYLGQRGHILEIRTPDIMARVKKPAQAVGYTEGALLALAIIIILCCIPAIVIVMVTYKQRQAECAKTARIQQALPAGKSAAPRASTANFYEELGDSSM</sequence>
<dbReference type="PRINTS" id="PR00205">
    <property type="entry name" value="CADHERIN"/>
</dbReference>
<dbReference type="Pfam" id="PF18432">
    <property type="entry name" value="ECD"/>
    <property type="match status" value="1"/>
</dbReference>
<dbReference type="GeneTree" id="ENSGT00940000156675"/>
<keyword evidence="9 13" id="KW-0472">Membrane</keyword>
<dbReference type="InterPro" id="IPR056989">
    <property type="entry name" value="PCDH15_12th_dom"/>
</dbReference>
<keyword evidence="5" id="KW-0677">Repeat</keyword>
<dbReference type="FunFam" id="2.60.40.60:FF:000049">
    <property type="entry name" value="protocadherin-15 isoform X1"/>
    <property type="match status" value="1"/>
</dbReference>
<evidence type="ECO:0000256" key="12">
    <source>
        <dbReference type="PROSITE-ProRule" id="PRU00043"/>
    </source>
</evidence>
<evidence type="ECO:0000256" key="9">
    <source>
        <dbReference type="ARBA" id="ARBA00023136"/>
    </source>
</evidence>